<name>A0A9D4LME6_DREPO</name>
<evidence type="ECO:0000313" key="3">
    <source>
        <dbReference type="Proteomes" id="UP000828390"/>
    </source>
</evidence>
<sequence>MQSGEVPYLPLISHLLLIGHLQCRGHLGILLLLLDHLLLHVVLVLLRGEARLCWAVELGGQGHTCACGIKTWGLL</sequence>
<organism evidence="2 3">
    <name type="scientific">Dreissena polymorpha</name>
    <name type="common">Zebra mussel</name>
    <name type="synonym">Mytilus polymorpha</name>
    <dbReference type="NCBI Taxonomy" id="45954"/>
    <lineage>
        <taxon>Eukaryota</taxon>
        <taxon>Metazoa</taxon>
        <taxon>Spiralia</taxon>
        <taxon>Lophotrochozoa</taxon>
        <taxon>Mollusca</taxon>
        <taxon>Bivalvia</taxon>
        <taxon>Autobranchia</taxon>
        <taxon>Heteroconchia</taxon>
        <taxon>Euheterodonta</taxon>
        <taxon>Imparidentia</taxon>
        <taxon>Neoheterodontei</taxon>
        <taxon>Myida</taxon>
        <taxon>Dreissenoidea</taxon>
        <taxon>Dreissenidae</taxon>
        <taxon>Dreissena</taxon>
    </lineage>
</organism>
<feature type="transmembrane region" description="Helical" evidence="1">
    <location>
        <begin position="25"/>
        <end position="46"/>
    </location>
</feature>
<proteinExistence type="predicted"/>
<evidence type="ECO:0000313" key="2">
    <source>
        <dbReference type="EMBL" id="KAH3860616.1"/>
    </source>
</evidence>
<evidence type="ECO:0000256" key="1">
    <source>
        <dbReference type="SAM" id="Phobius"/>
    </source>
</evidence>
<keyword evidence="1" id="KW-0812">Transmembrane</keyword>
<dbReference type="EMBL" id="JAIWYP010000002">
    <property type="protein sequence ID" value="KAH3860616.1"/>
    <property type="molecule type" value="Genomic_DNA"/>
</dbReference>
<reference evidence="2" key="2">
    <citation type="submission" date="2020-11" db="EMBL/GenBank/DDBJ databases">
        <authorList>
            <person name="McCartney M.A."/>
            <person name="Auch B."/>
            <person name="Kono T."/>
            <person name="Mallez S."/>
            <person name="Becker A."/>
            <person name="Gohl D.M."/>
            <person name="Silverstein K.A.T."/>
            <person name="Koren S."/>
            <person name="Bechman K.B."/>
            <person name="Herman A."/>
            <person name="Abrahante J.E."/>
            <person name="Garbe J."/>
        </authorList>
    </citation>
    <scope>NUCLEOTIDE SEQUENCE</scope>
    <source>
        <strain evidence="2">Duluth1</strain>
        <tissue evidence="2">Whole animal</tissue>
    </source>
</reference>
<reference evidence="2" key="1">
    <citation type="journal article" date="2019" name="bioRxiv">
        <title>The Genome of the Zebra Mussel, Dreissena polymorpha: A Resource for Invasive Species Research.</title>
        <authorList>
            <person name="McCartney M.A."/>
            <person name="Auch B."/>
            <person name="Kono T."/>
            <person name="Mallez S."/>
            <person name="Zhang Y."/>
            <person name="Obille A."/>
            <person name="Becker A."/>
            <person name="Abrahante J.E."/>
            <person name="Garbe J."/>
            <person name="Badalamenti J.P."/>
            <person name="Herman A."/>
            <person name="Mangelson H."/>
            <person name="Liachko I."/>
            <person name="Sullivan S."/>
            <person name="Sone E.D."/>
            <person name="Koren S."/>
            <person name="Silverstein K.A.T."/>
            <person name="Beckman K.B."/>
            <person name="Gohl D.M."/>
        </authorList>
    </citation>
    <scope>NUCLEOTIDE SEQUENCE</scope>
    <source>
        <strain evidence="2">Duluth1</strain>
        <tissue evidence="2">Whole animal</tissue>
    </source>
</reference>
<protein>
    <submittedName>
        <fullName evidence="2">Uncharacterized protein</fullName>
    </submittedName>
</protein>
<dbReference type="Proteomes" id="UP000828390">
    <property type="component" value="Unassembled WGS sequence"/>
</dbReference>
<gene>
    <name evidence="2" type="ORF">DPMN_023526</name>
</gene>
<keyword evidence="3" id="KW-1185">Reference proteome</keyword>
<keyword evidence="1" id="KW-0472">Membrane</keyword>
<comment type="caution">
    <text evidence="2">The sequence shown here is derived from an EMBL/GenBank/DDBJ whole genome shotgun (WGS) entry which is preliminary data.</text>
</comment>
<accession>A0A9D4LME6</accession>
<dbReference type="AlphaFoldDB" id="A0A9D4LME6"/>
<keyword evidence="1" id="KW-1133">Transmembrane helix</keyword>